<keyword evidence="3" id="KW-1185">Reference proteome</keyword>
<dbReference type="EMBL" id="JACGCI010000023">
    <property type="protein sequence ID" value="KAF6757051.1"/>
    <property type="molecule type" value="Genomic_DNA"/>
</dbReference>
<dbReference type="InterPro" id="IPR053714">
    <property type="entry name" value="Iso_Racemase_Enz_sf"/>
</dbReference>
<dbReference type="PANTHER" id="PTHR28047:SF5">
    <property type="entry name" value="PROTEIN DCG1"/>
    <property type="match status" value="1"/>
</dbReference>
<dbReference type="PANTHER" id="PTHR28047">
    <property type="entry name" value="PROTEIN DCG1"/>
    <property type="match status" value="1"/>
</dbReference>
<evidence type="ECO:0000313" key="3">
    <source>
        <dbReference type="Proteomes" id="UP000521943"/>
    </source>
</evidence>
<evidence type="ECO:0000313" key="2">
    <source>
        <dbReference type="EMBL" id="KAF6757051.1"/>
    </source>
</evidence>
<comment type="caution">
    <text evidence="2">The sequence shown here is derived from an EMBL/GenBank/DDBJ whole genome shotgun (WGS) entry which is preliminary data.</text>
</comment>
<proteinExistence type="inferred from homology"/>
<dbReference type="GO" id="GO:0047661">
    <property type="term" value="F:amino-acid racemase activity"/>
    <property type="evidence" value="ECO:0007669"/>
    <property type="project" value="InterPro"/>
</dbReference>
<dbReference type="AlphaFoldDB" id="A0A8H6I468"/>
<protein>
    <submittedName>
        <fullName evidence="2">Asp/Glu/hydantoin racemase</fullName>
    </submittedName>
</protein>
<accession>A0A8H6I468</accession>
<gene>
    <name evidence="2" type="ORF">DFP72DRAFT_1168355</name>
</gene>
<comment type="similarity">
    <text evidence="1">Belongs to the HyuE racemase family.</text>
</comment>
<dbReference type="Proteomes" id="UP000521943">
    <property type="component" value="Unassembled WGS sequence"/>
</dbReference>
<reference evidence="2 3" key="1">
    <citation type="submission" date="2020-07" db="EMBL/GenBank/DDBJ databases">
        <title>Comparative genomics of pyrophilous fungi reveals a link between fire events and developmental genes.</title>
        <authorList>
            <consortium name="DOE Joint Genome Institute"/>
            <person name="Steindorff A.S."/>
            <person name="Carver A."/>
            <person name="Calhoun S."/>
            <person name="Stillman K."/>
            <person name="Liu H."/>
            <person name="Lipzen A."/>
            <person name="Pangilinan J."/>
            <person name="Labutti K."/>
            <person name="Bruns T.D."/>
            <person name="Grigoriev I.V."/>
        </authorList>
    </citation>
    <scope>NUCLEOTIDE SEQUENCE [LARGE SCALE GENOMIC DNA]</scope>
    <source>
        <strain evidence="2 3">CBS 144469</strain>
    </source>
</reference>
<dbReference type="InterPro" id="IPR052186">
    <property type="entry name" value="Hydantoin_racemase-like"/>
</dbReference>
<organism evidence="2 3">
    <name type="scientific">Ephemerocybe angulata</name>
    <dbReference type="NCBI Taxonomy" id="980116"/>
    <lineage>
        <taxon>Eukaryota</taxon>
        <taxon>Fungi</taxon>
        <taxon>Dikarya</taxon>
        <taxon>Basidiomycota</taxon>
        <taxon>Agaricomycotina</taxon>
        <taxon>Agaricomycetes</taxon>
        <taxon>Agaricomycetidae</taxon>
        <taxon>Agaricales</taxon>
        <taxon>Agaricineae</taxon>
        <taxon>Psathyrellaceae</taxon>
        <taxon>Ephemerocybe</taxon>
    </lineage>
</organism>
<dbReference type="InterPro" id="IPR015942">
    <property type="entry name" value="Asp/Glu/hydantoin_racemase"/>
</dbReference>
<dbReference type="Pfam" id="PF01177">
    <property type="entry name" value="Asp_Glu_race"/>
    <property type="match status" value="1"/>
</dbReference>
<sequence>MSNESRQSSSGIALLVINPNTTVAMTEGLRTALSPLTPPDATLTFYTAPAEYGAPHAITDIATGVASAHACFRDITEKKLLDQYDGFLVSCFSDHPLTHILRAHTSKPVLNILESSISHSLLLAPRFGILTTGTGFGYIYHQDVRNFLGASSDRFAGLLTVGVGPAELDGTGSIPKAEVDKRLRESAVKMKGELGADVIILGCAGMAGMEPLVRNAVTDAGLGQVRVVDGAKAGVQFLAGLARLDKASR</sequence>
<name>A0A8H6I468_9AGAR</name>
<dbReference type="Gene3D" id="3.40.50.12500">
    <property type="match status" value="1"/>
</dbReference>
<evidence type="ECO:0000256" key="1">
    <source>
        <dbReference type="ARBA" id="ARBA00038414"/>
    </source>
</evidence>
<dbReference type="OrthoDB" id="412018at2759"/>